<accession>A0A9P0FQH6</accession>
<dbReference type="FunFam" id="3.30.160.60:FF:000145">
    <property type="entry name" value="Zinc finger protein 574"/>
    <property type="match status" value="1"/>
</dbReference>
<sequence>MNNFGAYSYWAGLELNNLHNNPPELENLDASAKFRYPMLFNGNLGKNEVNNEVKSDEMVESKHNINNKVEKSRPFSCDLCGKSFLLKHHLTSHTRTHTGIKPHKCEQCGKSFTHKHCLNTHMLLHSSERPYECKECKKSFTLKHHLISHGRVHKRAKPFVCIECGQSFPLKRHLITHGKFHAGERPFLCTECGESFAQKDHLVIHSRFHGFKNSYACPDCGATFTRKFELVNHGKIHGKQPLSCHICHKEFLQNRTLIAHIKLHTHTNLNLTLLNTIKTEKTPNPKKYHCDYCSKYFNAKHGLIQHQKKNPEGACALKTHTCEICSKSFYQKNHLLLHCRQHNSSQKETF</sequence>
<dbReference type="PANTHER" id="PTHR23226:SF429">
    <property type="entry name" value="CROL ALPHA"/>
    <property type="match status" value="1"/>
</dbReference>
<keyword evidence="5" id="KW-0862">Zinc</keyword>
<dbReference type="PROSITE" id="PS50157">
    <property type="entry name" value="ZINC_FINGER_C2H2_2"/>
    <property type="match status" value="9"/>
</dbReference>
<gene>
    <name evidence="11" type="ORF">MELIAE_LOCUS12325</name>
</gene>
<dbReference type="Gene3D" id="3.30.160.60">
    <property type="entry name" value="Classic Zinc Finger"/>
    <property type="match status" value="8"/>
</dbReference>
<reference evidence="11" key="1">
    <citation type="submission" date="2021-12" db="EMBL/GenBank/DDBJ databases">
        <authorList>
            <person name="King R."/>
        </authorList>
    </citation>
    <scope>NUCLEOTIDE SEQUENCE</scope>
</reference>
<evidence type="ECO:0000256" key="3">
    <source>
        <dbReference type="ARBA" id="ARBA00022737"/>
    </source>
</evidence>
<feature type="domain" description="C2H2-type" evidence="10">
    <location>
        <begin position="242"/>
        <end position="269"/>
    </location>
</feature>
<dbReference type="Pfam" id="PF00096">
    <property type="entry name" value="zf-C2H2"/>
    <property type="match status" value="5"/>
</dbReference>
<dbReference type="FunFam" id="3.30.160.60:FF:000012">
    <property type="entry name" value="RB-associated KRAB zinc finger protein-like"/>
    <property type="match status" value="1"/>
</dbReference>
<dbReference type="InterPro" id="IPR036236">
    <property type="entry name" value="Znf_C2H2_sf"/>
</dbReference>
<dbReference type="FunFam" id="3.30.160.60:FF:000759">
    <property type="entry name" value="zinc finger protein 16"/>
    <property type="match status" value="1"/>
</dbReference>
<evidence type="ECO:0000259" key="10">
    <source>
        <dbReference type="PROSITE" id="PS50157"/>
    </source>
</evidence>
<keyword evidence="12" id="KW-1185">Reference proteome</keyword>
<evidence type="ECO:0000313" key="11">
    <source>
        <dbReference type="EMBL" id="CAH0563525.1"/>
    </source>
</evidence>
<dbReference type="OrthoDB" id="8117402at2759"/>
<keyword evidence="3" id="KW-0677">Repeat</keyword>
<dbReference type="SMART" id="SM00355">
    <property type="entry name" value="ZnF_C2H2"/>
    <property type="match status" value="9"/>
</dbReference>
<dbReference type="FunFam" id="3.30.160.60:FF:000086">
    <property type="entry name" value="transcription factor E4F1 isoform X1"/>
    <property type="match status" value="1"/>
</dbReference>
<name>A0A9P0FQH6_BRAAE</name>
<evidence type="ECO:0000256" key="2">
    <source>
        <dbReference type="ARBA" id="ARBA00022723"/>
    </source>
</evidence>
<dbReference type="GO" id="GO:0000978">
    <property type="term" value="F:RNA polymerase II cis-regulatory region sequence-specific DNA binding"/>
    <property type="evidence" value="ECO:0007669"/>
    <property type="project" value="TreeGrafter"/>
</dbReference>
<dbReference type="Proteomes" id="UP001154078">
    <property type="component" value="Chromosome 9"/>
</dbReference>
<comment type="subcellular location">
    <subcellularLocation>
        <location evidence="1">Nucleus</location>
    </subcellularLocation>
</comment>
<evidence type="ECO:0000256" key="6">
    <source>
        <dbReference type="ARBA" id="ARBA00023015"/>
    </source>
</evidence>
<feature type="domain" description="C2H2-type" evidence="10">
    <location>
        <begin position="159"/>
        <end position="186"/>
    </location>
</feature>
<feature type="domain" description="C2H2-type" evidence="10">
    <location>
        <begin position="288"/>
        <end position="321"/>
    </location>
</feature>
<protein>
    <recommendedName>
        <fullName evidence="10">C2H2-type domain-containing protein</fullName>
    </recommendedName>
</protein>
<keyword evidence="8" id="KW-0539">Nucleus</keyword>
<feature type="domain" description="C2H2-type" evidence="10">
    <location>
        <begin position="103"/>
        <end position="130"/>
    </location>
</feature>
<dbReference type="InterPro" id="IPR013087">
    <property type="entry name" value="Znf_C2H2_type"/>
</dbReference>
<feature type="domain" description="C2H2-type" evidence="10">
    <location>
        <begin position="131"/>
        <end position="158"/>
    </location>
</feature>
<keyword evidence="4 9" id="KW-0863">Zinc-finger</keyword>
<evidence type="ECO:0000256" key="4">
    <source>
        <dbReference type="ARBA" id="ARBA00022771"/>
    </source>
</evidence>
<evidence type="ECO:0000256" key="9">
    <source>
        <dbReference type="PROSITE-ProRule" id="PRU00042"/>
    </source>
</evidence>
<evidence type="ECO:0000256" key="1">
    <source>
        <dbReference type="ARBA" id="ARBA00004123"/>
    </source>
</evidence>
<feature type="domain" description="C2H2-type" evidence="10">
    <location>
        <begin position="75"/>
        <end position="102"/>
    </location>
</feature>
<keyword evidence="6" id="KW-0805">Transcription regulation</keyword>
<proteinExistence type="predicted"/>
<organism evidence="11 12">
    <name type="scientific">Brassicogethes aeneus</name>
    <name type="common">Rape pollen beetle</name>
    <name type="synonym">Meligethes aeneus</name>
    <dbReference type="NCBI Taxonomy" id="1431903"/>
    <lineage>
        <taxon>Eukaryota</taxon>
        <taxon>Metazoa</taxon>
        <taxon>Ecdysozoa</taxon>
        <taxon>Arthropoda</taxon>
        <taxon>Hexapoda</taxon>
        <taxon>Insecta</taxon>
        <taxon>Pterygota</taxon>
        <taxon>Neoptera</taxon>
        <taxon>Endopterygota</taxon>
        <taxon>Coleoptera</taxon>
        <taxon>Polyphaga</taxon>
        <taxon>Cucujiformia</taxon>
        <taxon>Nitidulidae</taxon>
        <taxon>Meligethinae</taxon>
        <taxon>Brassicogethes</taxon>
    </lineage>
</organism>
<evidence type="ECO:0000313" key="12">
    <source>
        <dbReference type="Proteomes" id="UP001154078"/>
    </source>
</evidence>
<dbReference type="SUPFAM" id="SSF57667">
    <property type="entry name" value="beta-beta-alpha zinc fingers"/>
    <property type="match status" value="5"/>
</dbReference>
<evidence type="ECO:0000256" key="7">
    <source>
        <dbReference type="ARBA" id="ARBA00023163"/>
    </source>
</evidence>
<feature type="domain" description="C2H2-type" evidence="10">
    <location>
        <begin position="187"/>
        <end position="214"/>
    </location>
</feature>
<dbReference type="EMBL" id="OV121140">
    <property type="protein sequence ID" value="CAH0563525.1"/>
    <property type="molecule type" value="Genomic_DNA"/>
</dbReference>
<dbReference type="GO" id="GO:0008270">
    <property type="term" value="F:zinc ion binding"/>
    <property type="evidence" value="ECO:0007669"/>
    <property type="project" value="UniProtKB-KW"/>
</dbReference>
<dbReference type="FunFam" id="3.30.160.60:FF:000706">
    <property type="entry name" value="Zinc finger protein"/>
    <property type="match status" value="1"/>
</dbReference>
<evidence type="ECO:0000256" key="8">
    <source>
        <dbReference type="ARBA" id="ARBA00023242"/>
    </source>
</evidence>
<dbReference type="PROSITE" id="PS00028">
    <property type="entry name" value="ZINC_FINGER_C2H2_1"/>
    <property type="match status" value="8"/>
</dbReference>
<dbReference type="AlphaFoldDB" id="A0A9P0FQH6"/>
<dbReference type="PANTHER" id="PTHR23226">
    <property type="entry name" value="ZINC FINGER AND SCAN DOMAIN-CONTAINING"/>
    <property type="match status" value="1"/>
</dbReference>
<keyword evidence="7" id="KW-0804">Transcription</keyword>
<keyword evidence="2" id="KW-0479">Metal-binding</keyword>
<feature type="domain" description="C2H2-type" evidence="10">
    <location>
        <begin position="320"/>
        <end position="347"/>
    </location>
</feature>
<evidence type="ECO:0000256" key="5">
    <source>
        <dbReference type="ARBA" id="ARBA00022833"/>
    </source>
</evidence>
<feature type="domain" description="C2H2-type" evidence="10">
    <location>
        <begin position="215"/>
        <end position="242"/>
    </location>
</feature>
<dbReference type="GO" id="GO:0005634">
    <property type="term" value="C:nucleus"/>
    <property type="evidence" value="ECO:0007669"/>
    <property type="project" value="UniProtKB-SubCell"/>
</dbReference>
<dbReference type="GO" id="GO:0000981">
    <property type="term" value="F:DNA-binding transcription factor activity, RNA polymerase II-specific"/>
    <property type="evidence" value="ECO:0007669"/>
    <property type="project" value="TreeGrafter"/>
</dbReference>